<feature type="region of interest" description="Disordered" evidence="7">
    <location>
        <begin position="907"/>
        <end position="961"/>
    </location>
</feature>
<dbReference type="Proteomes" id="UP000783686">
    <property type="component" value="Unassembled WGS sequence"/>
</dbReference>
<feature type="region of interest" description="Disordered" evidence="7">
    <location>
        <begin position="54"/>
        <end position="88"/>
    </location>
</feature>
<sequence>MDDTTTTSSSSSSGHTSRVQRPRHIPITIQTIVPARQISTTSPNVSTVRIQGFNVDSDPDYENSNVLTDSNMNSPNTYVNTDVGKDTTDEQNVNFSLQPSNRTLVSPDHQVQLKIDQNDQPKPVHSEFETHRIPCAISIQMNQKDVPVTLAVEEEVQEDILPTTSTHLTSVPPPTTDAEAKEKKHNIFRASLDKLREKSRSLSKSDSKEGRSKIPLAKTKSREDKKVNYDLLNPTIPSEGGQRSSDTNENLKLFEDDTRRDSVQTAFNVEAEDDHNKNFDDNRHLELQQAYQNPPVTKSSTKTPNFTVVSPQHNIRSVSPRNTEVKLNPLTSIAFRQNPPITVSNGEDTDVTISVHENCSETAEISTRIVMDKDHNIRSASDIEIEVKREITTDFGPSTTAHLKAPNSRENLASGENVKEKKQKPKLIRLDLNKSNPIHYQDSDEIIHESPKYVVAQPEDFDFALKRHKSASPKATNEDEEPKEDVMILRNKTTDDIIVLRRTDGGNYDTVSLASNDQLVLRGNDDEEVMVLRKEKRAEPPLEIIVEETPKRTKSASPARDFKTSIKRLVSRSMSPHKHIEVVNEDLKHEETTSPSSTLVLDNKNQTINVQDEKANKEDEQHQDKPSSTKVSPKTTENKTPEPTTPTEAIGKLQTIQTLFQEPASPTARSVHSTPPRSPSPKKSPEKIIFPGPKENYGFSRNVYEGPLDPLTVSKEFSKDDDFFKSTTVSLAKTSEVQEENFIRKNRSVLRFDSIDKGDKGMKTVDVNVYEDENELVIERKIEIEKEIPEGIEVNKHKLVLEVHKESLDFETKPKIDPAEERYDDLDKVSEMSYQPDPNVEIRLSPMKEASVEPGKTFMDMSIRVESPPPVPEEEISVDINEEKVGQNGTAEVRVYRERFSEAPILPITDSASFAPDVTKQSGDRPSGSDRVENEDAKASKAEDKNFESKNEAPPFPVNTIERPKSIEIQKHEEIPLQGGKVPIEQHADVPLQPVKVTVDDDKKGKRRPLISPVSPEEREILRNHKNNIISPRPKAIAEDILQNIDQPEQYQREVKTEKHTIVYSRSPKLDEDLKHEEQRLDSLSDEVMRQALELNMLDATTPRQNEWKESSVPRNRNSAFESSTNSADVVYSPKIVNITQIEENSNNQKIKGFSKQASFNEEVNVPLAMHDEDDDLYNEMKKDQDKFEAAKEQRKAYSNQDENNVINDKESNYSSIKRKAELRQVPLNISSPGEGKENGYPHEINGTYRPNSEASSRPRRRPQSPILAPAPRIGAQSPAPSHTSDFSFSPRTLTRINNFNIVMESIHDNDDYKDTATDNGEVITHHPVFMRDTSKYWYKPGITREEAINMLKDKEPGTFVVRDSNSFPGAFGLALKVAQPPAGVERADGTELVRHFLIEPSAKGVKLKGCNNEPVFGTLAALIYQHSITALALPEKLILPEYDPAQSAEHVNANQALLERGAACNVTYICSLDTESLTGPEAVRRATNFGIDLLARRQLCAVPVHFKVSAQGITLTDNTRTLFFRRHYPVNSVTFAGIDPDSRTFDNNNTQQLPTTYVRQAPVFGFVARKAPNSVENTCHIFAELDPEQPASAVVRFITNVMMVQARAQQAAISRAI</sequence>
<dbReference type="GO" id="GO:0004721">
    <property type="term" value="F:phosphoprotein phosphatase activity"/>
    <property type="evidence" value="ECO:0007669"/>
    <property type="project" value="UniProtKB-KW"/>
</dbReference>
<dbReference type="InterPro" id="IPR013625">
    <property type="entry name" value="PTB"/>
</dbReference>
<dbReference type="CDD" id="cd01213">
    <property type="entry name" value="PTB_tensin"/>
    <property type="match status" value="1"/>
</dbReference>
<dbReference type="Pfam" id="PF00017">
    <property type="entry name" value="SH2"/>
    <property type="match status" value="1"/>
</dbReference>
<dbReference type="InterPro" id="IPR011993">
    <property type="entry name" value="PH-like_dom_sf"/>
</dbReference>
<dbReference type="InterPro" id="IPR051484">
    <property type="entry name" value="Tensin_PTEN_phosphatase"/>
</dbReference>
<dbReference type="OrthoDB" id="6273691at2759"/>
<proteinExistence type="inferred from homology"/>
<dbReference type="SMART" id="SM00252">
    <property type="entry name" value="SH2"/>
    <property type="match status" value="1"/>
</dbReference>
<evidence type="ECO:0000256" key="7">
    <source>
        <dbReference type="SAM" id="MobiDB-lite"/>
    </source>
</evidence>
<dbReference type="Proteomes" id="UP000614601">
    <property type="component" value="Unassembled WGS sequence"/>
</dbReference>
<feature type="region of interest" description="Disordered" evidence="7">
    <location>
        <begin position="1"/>
        <end position="25"/>
    </location>
</feature>
<evidence type="ECO:0000256" key="6">
    <source>
        <dbReference type="SAM" id="Coils"/>
    </source>
</evidence>
<feature type="domain" description="SH2" evidence="8">
    <location>
        <begin position="1338"/>
        <end position="1442"/>
    </location>
</feature>
<dbReference type="InterPro" id="IPR033929">
    <property type="entry name" value="Tensin_PTB"/>
</dbReference>
<keyword evidence="6" id="KW-0175">Coiled coil</keyword>
<feature type="compositionally biased region" description="Basic and acidic residues" evidence="7">
    <location>
        <begin position="611"/>
        <end position="627"/>
    </location>
</feature>
<evidence type="ECO:0000256" key="4">
    <source>
        <dbReference type="ARBA" id="ARBA00022999"/>
    </source>
</evidence>
<name>A0A811JQ00_9BILA</name>
<evidence type="ECO:0000313" key="9">
    <source>
        <dbReference type="EMBL" id="CAD5205342.1"/>
    </source>
</evidence>
<feature type="compositionally biased region" description="Basic and acidic residues" evidence="7">
    <location>
        <begin position="582"/>
        <end position="592"/>
    </location>
</feature>
<feature type="compositionally biased region" description="Basic and acidic residues" evidence="7">
    <location>
        <begin position="1185"/>
        <end position="1196"/>
    </location>
</feature>
<keyword evidence="2" id="KW-0378">Hydrolase</keyword>
<evidence type="ECO:0000256" key="5">
    <source>
        <dbReference type="PROSITE-ProRule" id="PRU00191"/>
    </source>
</evidence>
<comment type="similarity">
    <text evidence="1">Belongs to the PTEN phosphatase protein family.</text>
</comment>
<keyword evidence="4 5" id="KW-0727">SH2 domain</keyword>
<dbReference type="Gene3D" id="3.30.505.10">
    <property type="entry name" value="SH2 domain"/>
    <property type="match status" value="1"/>
</dbReference>
<accession>A0A811JQ00</accession>
<feature type="compositionally biased region" description="Polar residues" evidence="7">
    <location>
        <begin position="62"/>
        <end position="80"/>
    </location>
</feature>
<keyword evidence="10" id="KW-1185">Reference proteome</keyword>
<feature type="compositionally biased region" description="Polar residues" evidence="7">
    <location>
        <begin position="1197"/>
        <end position="1207"/>
    </location>
</feature>
<feature type="compositionally biased region" description="Basic and acidic residues" evidence="7">
    <location>
        <begin position="927"/>
        <end position="951"/>
    </location>
</feature>
<dbReference type="PROSITE" id="PS50001">
    <property type="entry name" value="SH2"/>
    <property type="match status" value="1"/>
</dbReference>
<feature type="compositionally biased region" description="Polar residues" evidence="7">
    <location>
        <begin position="593"/>
        <end position="610"/>
    </location>
</feature>
<feature type="region of interest" description="Disordered" evidence="7">
    <location>
        <begin position="1185"/>
        <end position="1213"/>
    </location>
</feature>
<feature type="region of interest" description="Disordered" evidence="7">
    <location>
        <begin position="582"/>
        <end position="696"/>
    </location>
</feature>
<feature type="compositionally biased region" description="Low complexity" evidence="7">
    <location>
        <begin position="1"/>
        <end position="17"/>
    </location>
</feature>
<feature type="region of interest" description="Disordered" evidence="7">
    <location>
        <begin position="862"/>
        <end position="884"/>
    </location>
</feature>
<protein>
    <recommendedName>
        <fullName evidence="8">SH2 domain-containing protein</fullName>
    </recommendedName>
</protein>
<dbReference type="SUPFAM" id="SSF50729">
    <property type="entry name" value="PH domain-like"/>
    <property type="match status" value="1"/>
</dbReference>
<dbReference type="PANTHER" id="PTHR45734">
    <property type="entry name" value="TENSIN"/>
    <property type="match status" value="1"/>
</dbReference>
<evidence type="ECO:0000256" key="2">
    <source>
        <dbReference type="ARBA" id="ARBA00022801"/>
    </source>
</evidence>
<feature type="region of interest" description="Disordered" evidence="7">
    <location>
        <begin position="1225"/>
        <end position="1290"/>
    </location>
</feature>
<gene>
    <name evidence="9" type="ORF">BOKJ2_LOCUS26</name>
</gene>
<reference evidence="9" key="1">
    <citation type="submission" date="2020-09" db="EMBL/GenBank/DDBJ databases">
        <authorList>
            <person name="Kikuchi T."/>
        </authorList>
    </citation>
    <scope>NUCLEOTIDE SEQUENCE</scope>
    <source>
        <strain evidence="9">SH1</strain>
    </source>
</reference>
<dbReference type="InterPro" id="IPR036860">
    <property type="entry name" value="SH2_dom_sf"/>
</dbReference>
<evidence type="ECO:0000259" key="8">
    <source>
        <dbReference type="PROSITE" id="PS50001"/>
    </source>
</evidence>
<dbReference type="PANTHER" id="PTHR45734:SF10">
    <property type="entry name" value="BLISTERY, ISOFORM A"/>
    <property type="match status" value="1"/>
</dbReference>
<dbReference type="InterPro" id="IPR006020">
    <property type="entry name" value="PTB/PI_dom"/>
</dbReference>
<evidence type="ECO:0000256" key="1">
    <source>
        <dbReference type="ARBA" id="ARBA00007881"/>
    </source>
</evidence>
<organism evidence="9 10">
    <name type="scientific">Bursaphelenchus okinawaensis</name>
    <dbReference type="NCBI Taxonomy" id="465554"/>
    <lineage>
        <taxon>Eukaryota</taxon>
        <taxon>Metazoa</taxon>
        <taxon>Ecdysozoa</taxon>
        <taxon>Nematoda</taxon>
        <taxon>Chromadorea</taxon>
        <taxon>Rhabditida</taxon>
        <taxon>Tylenchina</taxon>
        <taxon>Tylenchomorpha</taxon>
        <taxon>Aphelenchoidea</taxon>
        <taxon>Aphelenchoididae</taxon>
        <taxon>Bursaphelenchus</taxon>
    </lineage>
</organism>
<dbReference type="CDD" id="cd09927">
    <property type="entry name" value="SH2_Tensin_like"/>
    <property type="match status" value="1"/>
</dbReference>
<dbReference type="EMBL" id="CAJFCW020000001">
    <property type="protein sequence ID" value="CAG9076863.1"/>
    <property type="molecule type" value="Genomic_DNA"/>
</dbReference>
<comment type="caution">
    <text evidence="9">The sequence shown here is derived from an EMBL/GenBank/DDBJ whole genome shotgun (WGS) entry which is preliminary data.</text>
</comment>
<dbReference type="Gene3D" id="2.30.29.30">
    <property type="entry name" value="Pleckstrin-homology domain (PH domain)/Phosphotyrosine-binding domain (PTB)"/>
    <property type="match status" value="1"/>
</dbReference>
<feature type="region of interest" description="Disordered" evidence="7">
    <location>
        <begin position="161"/>
        <end position="248"/>
    </location>
</feature>
<evidence type="ECO:0000313" key="10">
    <source>
        <dbReference type="Proteomes" id="UP000614601"/>
    </source>
</evidence>
<dbReference type="SMART" id="SM00462">
    <property type="entry name" value="PTB"/>
    <property type="match status" value="1"/>
</dbReference>
<evidence type="ECO:0000256" key="3">
    <source>
        <dbReference type="ARBA" id="ARBA00022912"/>
    </source>
</evidence>
<feature type="compositionally biased region" description="Basic and acidic residues" evidence="7">
    <location>
        <begin position="191"/>
        <end position="212"/>
    </location>
</feature>
<dbReference type="InterPro" id="IPR035012">
    <property type="entry name" value="Tensin-like_SH2"/>
</dbReference>
<dbReference type="Pfam" id="PF08416">
    <property type="entry name" value="PTB"/>
    <property type="match status" value="1"/>
</dbReference>
<dbReference type="SUPFAM" id="SSF55550">
    <property type="entry name" value="SH2 domain"/>
    <property type="match status" value="1"/>
</dbReference>
<dbReference type="InterPro" id="IPR000980">
    <property type="entry name" value="SH2"/>
</dbReference>
<feature type="coiled-coil region" evidence="6">
    <location>
        <begin position="1067"/>
        <end position="1094"/>
    </location>
</feature>
<dbReference type="GO" id="GO:0005925">
    <property type="term" value="C:focal adhesion"/>
    <property type="evidence" value="ECO:0007669"/>
    <property type="project" value="TreeGrafter"/>
</dbReference>
<keyword evidence="3" id="KW-0904">Protein phosphatase</keyword>
<dbReference type="EMBL" id="CAJFDH010000001">
    <property type="protein sequence ID" value="CAD5205342.1"/>
    <property type="molecule type" value="Genomic_DNA"/>
</dbReference>
<feature type="compositionally biased region" description="Polar residues" evidence="7">
    <location>
        <begin position="1279"/>
        <end position="1290"/>
    </location>
</feature>